<evidence type="ECO:0000256" key="1">
    <source>
        <dbReference type="ARBA" id="ARBA00022481"/>
    </source>
</evidence>
<organism evidence="8 9">
    <name type="scientific">Euphydryas editha</name>
    <name type="common">Edith's checkerspot</name>
    <dbReference type="NCBI Taxonomy" id="104508"/>
    <lineage>
        <taxon>Eukaryota</taxon>
        <taxon>Metazoa</taxon>
        <taxon>Ecdysozoa</taxon>
        <taxon>Arthropoda</taxon>
        <taxon>Hexapoda</taxon>
        <taxon>Insecta</taxon>
        <taxon>Pterygota</taxon>
        <taxon>Neoptera</taxon>
        <taxon>Endopterygota</taxon>
        <taxon>Lepidoptera</taxon>
        <taxon>Glossata</taxon>
        <taxon>Ditrysia</taxon>
        <taxon>Papilionoidea</taxon>
        <taxon>Nymphalidae</taxon>
        <taxon>Nymphalinae</taxon>
        <taxon>Euphydryas</taxon>
    </lineage>
</organism>
<dbReference type="GO" id="GO:0031124">
    <property type="term" value="P:mRNA 3'-end processing"/>
    <property type="evidence" value="ECO:0007669"/>
    <property type="project" value="TreeGrafter"/>
</dbReference>
<protein>
    <recommendedName>
        <fullName evidence="5">Regulation of nuclear pre-mRNA domain-containing protein 2</fullName>
    </recommendedName>
</protein>
<evidence type="ECO:0000256" key="3">
    <source>
        <dbReference type="ARBA" id="ARBA00022990"/>
    </source>
</evidence>
<dbReference type="SUPFAM" id="SSF48464">
    <property type="entry name" value="ENTH/VHS domain"/>
    <property type="match status" value="1"/>
</dbReference>
<feature type="compositionally biased region" description="Polar residues" evidence="6">
    <location>
        <begin position="386"/>
        <end position="407"/>
    </location>
</feature>
<gene>
    <name evidence="8" type="ORF">EEDITHA_LOCUS13349</name>
</gene>
<keyword evidence="1" id="KW-0488">Methylation</keyword>
<keyword evidence="3" id="KW-0007">Acetylation</keyword>
<evidence type="ECO:0000256" key="4">
    <source>
        <dbReference type="ARBA" id="ARBA00062892"/>
    </source>
</evidence>
<dbReference type="InterPro" id="IPR008942">
    <property type="entry name" value="ENTH_VHS"/>
</dbReference>
<feature type="region of interest" description="Disordered" evidence="6">
    <location>
        <begin position="384"/>
        <end position="423"/>
    </location>
</feature>
<dbReference type="CDD" id="cd16981">
    <property type="entry name" value="CID_RPRD_like"/>
    <property type="match status" value="1"/>
</dbReference>
<name>A0AAU9UN09_EUPED</name>
<proteinExistence type="predicted"/>
<dbReference type="Pfam" id="PF04818">
    <property type="entry name" value="CID"/>
    <property type="match status" value="1"/>
</dbReference>
<evidence type="ECO:0000256" key="5">
    <source>
        <dbReference type="ARBA" id="ARBA00067342"/>
    </source>
</evidence>
<dbReference type="EMBL" id="CAKOGL010000019">
    <property type="protein sequence ID" value="CAH2098210.1"/>
    <property type="molecule type" value="Genomic_DNA"/>
</dbReference>
<evidence type="ECO:0000256" key="6">
    <source>
        <dbReference type="SAM" id="MobiDB-lite"/>
    </source>
</evidence>
<comment type="subunit">
    <text evidence="4">Associates with the RNA polymerase II complex.</text>
</comment>
<dbReference type="Proteomes" id="UP001153954">
    <property type="component" value="Unassembled WGS sequence"/>
</dbReference>
<evidence type="ECO:0000313" key="8">
    <source>
        <dbReference type="EMBL" id="CAH2098210.1"/>
    </source>
</evidence>
<accession>A0AAU9UN09</accession>
<dbReference type="Gene3D" id="1.25.40.90">
    <property type="match status" value="1"/>
</dbReference>
<dbReference type="PANTHER" id="PTHR12460:SF40">
    <property type="entry name" value="REGULATION OF NUCLEAR PRE-MRNA DOMAIN-CONTAINING PROTEIN 2"/>
    <property type="match status" value="1"/>
</dbReference>
<reference evidence="8" key="1">
    <citation type="submission" date="2022-03" db="EMBL/GenBank/DDBJ databases">
        <authorList>
            <person name="Tunstrom K."/>
        </authorList>
    </citation>
    <scope>NUCLEOTIDE SEQUENCE</scope>
</reference>
<evidence type="ECO:0000259" key="7">
    <source>
        <dbReference type="PROSITE" id="PS51391"/>
    </source>
</evidence>
<feature type="region of interest" description="Disordered" evidence="6">
    <location>
        <begin position="269"/>
        <end position="310"/>
    </location>
</feature>
<sequence>MGETEEFNTLAFEKKLTQLKDTQESIQSLSAWCLKQRLHHKKIVSSWLNVLKRVKVEQRLVLFYLANDVIQYSKRKNYEFVESWGLNLQKATPLVRDEKVRSKILRIFKIWEQRSVYDDEFLSDLTGLLSAGAIKKTDDDPLDFQPQQLVNKIKQCTVLEADTKLKLKYIHDNHLELSDADALCANLKDRSHKDDVEKELNEGIACVERYTQALQRELVAREALLALLTSANQYYSTQRGEVKVVAYAYKNFGARVRALKRKLDELTATLPSAAPSPPPRDEDVPSPGPDEDLDLPAPDAPGATDLTDDDVSYNIDRTFNTSLSADGSLYNLGLSSFLTSDNPMAIFNDTVDLDLSAKKIEVINSRSDDNQDFDIGDILKNFEPLDNNSTSSENHSATSANTTQKSQDALPGLDLLTPDSTGNPAPPISFYGTMQTITIPDEPEQPYLPEALTNTQWNDVNWNVPPVPPVTVSSGRFVEPPESPTPAPLETTQRQDISQVDVDHRGILPPPPPPPILPILEHIEDVDHRLLPSLPPPVAAPVRHSTHQGKLTPN</sequence>
<evidence type="ECO:0000313" key="9">
    <source>
        <dbReference type="Proteomes" id="UP001153954"/>
    </source>
</evidence>
<feature type="domain" description="CID" evidence="7">
    <location>
        <begin position="4"/>
        <end position="133"/>
    </location>
</feature>
<dbReference type="GO" id="GO:0000993">
    <property type="term" value="F:RNA polymerase II complex binding"/>
    <property type="evidence" value="ECO:0007669"/>
    <property type="project" value="TreeGrafter"/>
</dbReference>
<feature type="compositionally biased region" description="Low complexity" evidence="6">
    <location>
        <begin position="295"/>
        <end position="305"/>
    </location>
</feature>
<dbReference type="PROSITE" id="PS51391">
    <property type="entry name" value="CID"/>
    <property type="match status" value="1"/>
</dbReference>
<keyword evidence="2" id="KW-0597">Phosphoprotein</keyword>
<dbReference type="AlphaFoldDB" id="A0AAU9UN09"/>
<dbReference type="InterPro" id="IPR006569">
    <property type="entry name" value="CID_dom"/>
</dbReference>
<evidence type="ECO:0000256" key="2">
    <source>
        <dbReference type="ARBA" id="ARBA00022553"/>
    </source>
</evidence>
<dbReference type="SMART" id="SM00582">
    <property type="entry name" value="RPR"/>
    <property type="match status" value="1"/>
</dbReference>
<dbReference type="FunFam" id="1.25.40.90:FF:000020">
    <property type="entry name" value="regulation of nuclear pre-mRNA domain-containing protein 2 isoform X1"/>
    <property type="match status" value="1"/>
</dbReference>
<dbReference type="Gene3D" id="6.10.250.2560">
    <property type="match status" value="1"/>
</dbReference>
<comment type="caution">
    <text evidence="8">The sequence shown here is derived from an EMBL/GenBank/DDBJ whole genome shotgun (WGS) entry which is preliminary data.</text>
</comment>
<dbReference type="PANTHER" id="PTHR12460">
    <property type="entry name" value="CYCLIN-DEPENDENT KINASE INHIBITOR-RELATED PROTEIN"/>
    <property type="match status" value="1"/>
</dbReference>
<keyword evidence="9" id="KW-1185">Reference proteome</keyword>
<feature type="region of interest" description="Disordered" evidence="6">
    <location>
        <begin position="531"/>
        <end position="554"/>
    </location>
</feature>